<keyword evidence="1" id="KW-0175">Coiled coil</keyword>
<evidence type="ECO:0000256" key="1">
    <source>
        <dbReference type="SAM" id="Coils"/>
    </source>
</evidence>
<proteinExistence type="predicted"/>
<evidence type="ECO:0000256" key="2">
    <source>
        <dbReference type="SAM" id="Phobius"/>
    </source>
</evidence>
<dbReference type="GO" id="GO:0043022">
    <property type="term" value="F:ribosome binding"/>
    <property type="evidence" value="ECO:0007669"/>
    <property type="project" value="InterPro"/>
</dbReference>
<gene>
    <name evidence="3" type="ORF">V3328_14270</name>
</gene>
<name>A0AAW9RG85_9HYPH</name>
<keyword evidence="4" id="KW-1185">Reference proteome</keyword>
<keyword evidence="2" id="KW-1133">Transmembrane helix</keyword>
<dbReference type="EMBL" id="JAZHOF010000005">
    <property type="protein sequence ID" value="MEJ8572652.1"/>
    <property type="molecule type" value="Genomic_DNA"/>
</dbReference>
<sequence>MSATKTSSKSAGSDDVSESFDRLMDQLGRLRDDLSEIQGAAKDLAKAGATEGRDRLQSEIEEMTRRIAELSSELEARGHNAARKAGAKASELSGELESTINRNPLAAVLIAVGLGFLIGMASRGRS</sequence>
<dbReference type="PANTHER" id="PTHR35893">
    <property type="entry name" value="INNER MEMBRANE PROTEIN-RELATED"/>
    <property type="match status" value="1"/>
</dbReference>
<dbReference type="Proteomes" id="UP001378188">
    <property type="component" value="Unassembled WGS sequence"/>
</dbReference>
<dbReference type="InterPro" id="IPR010279">
    <property type="entry name" value="YqjD/ElaB"/>
</dbReference>
<dbReference type="PANTHER" id="PTHR35893:SF3">
    <property type="entry name" value="INNER MEMBRANE PROTEIN"/>
    <property type="match status" value="1"/>
</dbReference>
<feature type="transmembrane region" description="Helical" evidence="2">
    <location>
        <begin position="105"/>
        <end position="122"/>
    </location>
</feature>
<evidence type="ECO:0000313" key="3">
    <source>
        <dbReference type="EMBL" id="MEJ8572652.1"/>
    </source>
</evidence>
<organism evidence="3 4">
    <name type="scientific">Microbaculum marinum</name>
    <dbReference type="NCBI Taxonomy" id="1764581"/>
    <lineage>
        <taxon>Bacteria</taxon>
        <taxon>Pseudomonadati</taxon>
        <taxon>Pseudomonadota</taxon>
        <taxon>Alphaproteobacteria</taxon>
        <taxon>Hyphomicrobiales</taxon>
        <taxon>Tepidamorphaceae</taxon>
        <taxon>Microbaculum</taxon>
    </lineage>
</organism>
<keyword evidence="2" id="KW-0812">Transmembrane</keyword>
<dbReference type="RefSeq" id="WP_340330347.1">
    <property type="nucleotide sequence ID" value="NZ_JAZHOF010000005.1"/>
</dbReference>
<accession>A0AAW9RG85</accession>
<protein>
    <recommendedName>
        <fullName evidence="5">DUF883 domain-containing protein</fullName>
    </recommendedName>
</protein>
<evidence type="ECO:0008006" key="5">
    <source>
        <dbReference type="Google" id="ProtNLM"/>
    </source>
</evidence>
<comment type="caution">
    <text evidence="3">The sequence shown here is derived from an EMBL/GenBank/DDBJ whole genome shotgun (WGS) entry which is preliminary data.</text>
</comment>
<feature type="coiled-coil region" evidence="1">
    <location>
        <begin position="46"/>
        <end position="73"/>
    </location>
</feature>
<reference evidence="3 4" key="1">
    <citation type="submission" date="2024-02" db="EMBL/GenBank/DDBJ databases">
        <title>Genome analysis and characterization of Microbaculum marinisediminis sp. nov., isolated from marine sediment.</title>
        <authorList>
            <person name="Du Z.-J."/>
            <person name="Ye Y.-Q."/>
            <person name="Zhang Z.-R."/>
            <person name="Yuan S.-M."/>
            <person name="Zhang X.-Y."/>
        </authorList>
    </citation>
    <scope>NUCLEOTIDE SEQUENCE [LARGE SCALE GENOMIC DNA]</scope>
    <source>
        <strain evidence="3 4">SDUM1044001</strain>
    </source>
</reference>
<dbReference type="AlphaFoldDB" id="A0AAW9RG85"/>
<evidence type="ECO:0000313" key="4">
    <source>
        <dbReference type="Proteomes" id="UP001378188"/>
    </source>
</evidence>
<keyword evidence="2" id="KW-0472">Membrane</keyword>